<sequence>MTRAAQFALLFLLAAGAAQAQPALTNKATDLQAQAQSDSAVVAGLPENTRVEVLARKGAWSQVRTAAGQNGWVRMLNLKPEGTGTAQQGSSPLGAINNLLSAGRSTNAATVTTGVRGLSEEDLQRAQADFTELEKVQRLRADRAAAHDFARRSKLTPTNVDELNDPARSVGQNQVGG</sequence>
<feature type="region of interest" description="Disordered" evidence="1">
    <location>
        <begin position="150"/>
        <end position="177"/>
    </location>
</feature>
<feature type="domain" description="SH3b" evidence="3">
    <location>
        <begin position="33"/>
        <end position="74"/>
    </location>
</feature>
<dbReference type="Proteomes" id="UP001352263">
    <property type="component" value="Unassembled WGS sequence"/>
</dbReference>
<feature type="chain" id="PRO_5047141511" evidence="2">
    <location>
        <begin position="21"/>
        <end position="177"/>
    </location>
</feature>
<evidence type="ECO:0000313" key="5">
    <source>
        <dbReference type="Proteomes" id="UP001352263"/>
    </source>
</evidence>
<feature type="signal peptide" evidence="2">
    <location>
        <begin position="1"/>
        <end position="20"/>
    </location>
</feature>
<reference evidence="4 5" key="1">
    <citation type="submission" date="2023-10" db="EMBL/GenBank/DDBJ databases">
        <title>Noviherbaspirillum sp. CPCC 100848 genome assembly.</title>
        <authorList>
            <person name="Li X.Y."/>
            <person name="Fang X.M."/>
        </authorList>
    </citation>
    <scope>NUCLEOTIDE SEQUENCE [LARGE SCALE GENOMIC DNA]</scope>
    <source>
        <strain evidence="4 5">CPCC 100848</strain>
    </source>
</reference>
<dbReference type="InterPro" id="IPR003646">
    <property type="entry name" value="SH3-like_bac-type"/>
</dbReference>
<protein>
    <submittedName>
        <fullName evidence="4">SH3 domain-containing protein</fullName>
    </submittedName>
</protein>
<dbReference type="Gene3D" id="2.30.30.40">
    <property type="entry name" value="SH3 Domains"/>
    <property type="match status" value="1"/>
</dbReference>
<gene>
    <name evidence="4" type="ORF">RY831_09195</name>
</gene>
<evidence type="ECO:0000256" key="2">
    <source>
        <dbReference type="SAM" id="SignalP"/>
    </source>
</evidence>
<accession>A0ABU6J722</accession>
<dbReference type="Pfam" id="PF08239">
    <property type="entry name" value="SH3_3"/>
    <property type="match status" value="1"/>
</dbReference>
<name>A0ABU6J722_9BURK</name>
<dbReference type="EMBL" id="JAWIIV010000006">
    <property type="protein sequence ID" value="MEC4719323.1"/>
    <property type="molecule type" value="Genomic_DNA"/>
</dbReference>
<organism evidence="4 5">
    <name type="scientific">Noviherbaspirillum album</name>
    <dbReference type="NCBI Taxonomy" id="3080276"/>
    <lineage>
        <taxon>Bacteria</taxon>
        <taxon>Pseudomonadati</taxon>
        <taxon>Pseudomonadota</taxon>
        <taxon>Betaproteobacteria</taxon>
        <taxon>Burkholderiales</taxon>
        <taxon>Oxalobacteraceae</taxon>
        <taxon>Noviherbaspirillum</taxon>
    </lineage>
</organism>
<evidence type="ECO:0000313" key="4">
    <source>
        <dbReference type="EMBL" id="MEC4719323.1"/>
    </source>
</evidence>
<evidence type="ECO:0000259" key="3">
    <source>
        <dbReference type="Pfam" id="PF08239"/>
    </source>
</evidence>
<keyword evidence="5" id="KW-1185">Reference proteome</keyword>
<evidence type="ECO:0000256" key="1">
    <source>
        <dbReference type="SAM" id="MobiDB-lite"/>
    </source>
</evidence>
<keyword evidence="2" id="KW-0732">Signal</keyword>
<dbReference type="RefSeq" id="WP_326506043.1">
    <property type="nucleotide sequence ID" value="NZ_JAWIIV010000006.1"/>
</dbReference>
<proteinExistence type="predicted"/>
<comment type="caution">
    <text evidence="4">The sequence shown here is derived from an EMBL/GenBank/DDBJ whole genome shotgun (WGS) entry which is preliminary data.</text>
</comment>